<feature type="domain" description="NAD-dependent epimerase/dehydratase" evidence="2">
    <location>
        <begin position="14"/>
        <end position="239"/>
    </location>
</feature>
<feature type="transmembrane region" description="Helical" evidence="1">
    <location>
        <begin position="12"/>
        <end position="32"/>
    </location>
</feature>
<evidence type="ECO:0000256" key="1">
    <source>
        <dbReference type="SAM" id="Phobius"/>
    </source>
</evidence>
<accession>A0ABN6VBT2</accession>
<proteinExistence type="predicted"/>
<keyword evidence="1" id="KW-0812">Transmembrane</keyword>
<organism evidence="3 4">
    <name type="scientific">Methylocystis iwaonis</name>
    <dbReference type="NCBI Taxonomy" id="2885079"/>
    <lineage>
        <taxon>Bacteria</taxon>
        <taxon>Pseudomonadati</taxon>
        <taxon>Pseudomonadota</taxon>
        <taxon>Alphaproteobacteria</taxon>
        <taxon>Hyphomicrobiales</taxon>
        <taxon>Methylocystaceae</taxon>
        <taxon>Methylocystis</taxon>
    </lineage>
</organism>
<name>A0ABN6VBT2_9HYPH</name>
<dbReference type="PANTHER" id="PTHR48079:SF6">
    <property type="entry name" value="NAD(P)-BINDING DOMAIN-CONTAINING PROTEIN-RELATED"/>
    <property type="match status" value="1"/>
</dbReference>
<dbReference type="SUPFAM" id="SSF51735">
    <property type="entry name" value="NAD(P)-binding Rossmann-fold domains"/>
    <property type="match status" value="1"/>
</dbReference>
<dbReference type="PANTHER" id="PTHR48079">
    <property type="entry name" value="PROTEIN YEEZ"/>
    <property type="match status" value="1"/>
</dbReference>
<keyword evidence="4" id="KW-1185">Reference proteome</keyword>
<keyword evidence="1" id="KW-1133">Transmembrane helix</keyword>
<dbReference type="CDD" id="cd05228">
    <property type="entry name" value="AR_FR_like_1_SDR_e"/>
    <property type="match status" value="1"/>
</dbReference>
<dbReference type="Gene3D" id="3.40.50.720">
    <property type="entry name" value="NAD(P)-binding Rossmann-like Domain"/>
    <property type="match status" value="1"/>
</dbReference>
<gene>
    <name evidence="3" type="ORF">SS37A_06770</name>
</gene>
<protein>
    <recommendedName>
        <fullName evidence="2">NAD-dependent epimerase/dehydratase domain-containing protein</fullName>
    </recommendedName>
</protein>
<dbReference type="Pfam" id="PF01370">
    <property type="entry name" value="Epimerase"/>
    <property type="match status" value="1"/>
</dbReference>
<dbReference type="InterPro" id="IPR051783">
    <property type="entry name" value="NAD(P)-dependent_oxidoreduct"/>
</dbReference>
<keyword evidence="1" id="KW-0472">Membrane</keyword>
<evidence type="ECO:0000259" key="2">
    <source>
        <dbReference type="Pfam" id="PF01370"/>
    </source>
</evidence>
<reference evidence="3 4" key="1">
    <citation type="journal article" date="2023" name="Int. J. Syst. Evol. Microbiol.">
        <title>Methylocystis iwaonis sp. nov., a type II methane-oxidizing bacterium from surface soil of a rice paddy field in Japan, and emended description of the genus Methylocystis (ex Whittenbury et al. 1970) Bowman et al. 1993.</title>
        <authorList>
            <person name="Kaise H."/>
            <person name="Sawadogo J.B."/>
            <person name="Alam M.S."/>
            <person name="Ueno C."/>
            <person name="Dianou D."/>
            <person name="Shinjo R."/>
            <person name="Asakawa S."/>
        </authorList>
    </citation>
    <scope>NUCLEOTIDE SEQUENCE [LARGE SCALE GENOMIC DNA]</scope>
    <source>
        <strain evidence="3 4">SS37A-Re</strain>
    </source>
</reference>
<dbReference type="InterPro" id="IPR001509">
    <property type="entry name" value="Epimerase_deHydtase"/>
</dbReference>
<dbReference type="NCBIfam" id="TIGR03466">
    <property type="entry name" value="HpnA"/>
    <property type="match status" value="1"/>
</dbReference>
<dbReference type="Proteomes" id="UP001317629">
    <property type="component" value="Chromosome"/>
</dbReference>
<sequence length="343" mass="37372">MLWRWGNMSNNSLVLVTGASGFIGGAVVRLLISKGLPVRALARTSSIRQNIPDACEVFEGDVTDDESVRAAMRGVGRVFHLAADYRIWAPDPTSVFRVNVQGAEIVMREAMRAGVERVVHTSSVATLAAANGCVCTENDRLSPEKAIGAYKQSKILSEHLVERMVEKEGLPAVIVCPSAPLGPGDVKPTPTGRIVSEAMRGAMPAYVETGLNIAHVDDVAAGHLAAMERGEIGERYILGGENLTLCDLLTEISRVTGRRGPQFKLPATPLMPLAYANEWGARLLGYEPFLHCDSLKMSRTRMFFDDQKARRELGYTTRPVQRAVEDAVAWFRAAPRRSGRKSA</sequence>
<dbReference type="InterPro" id="IPR017829">
    <property type="entry name" value="Hopanoid-assoc_sugar_epimerase"/>
</dbReference>
<dbReference type="InterPro" id="IPR036291">
    <property type="entry name" value="NAD(P)-bd_dom_sf"/>
</dbReference>
<dbReference type="EMBL" id="AP027142">
    <property type="protein sequence ID" value="BDV33148.1"/>
    <property type="molecule type" value="Genomic_DNA"/>
</dbReference>
<evidence type="ECO:0000313" key="4">
    <source>
        <dbReference type="Proteomes" id="UP001317629"/>
    </source>
</evidence>
<evidence type="ECO:0000313" key="3">
    <source>
        <dbReference type="EMBL" id="BDV33148.1"/>
    </source>
</evidence>